<accession>A0A8X6SGA7</accession>
<evidence type="ECO:0000313" key="1">
    <source>
        <dbReference type="EMBL" id="GFY10885.1"/>
    </source>
</evidence>
<protein>
    <submittedName>
        <fullName evidence="1">Uncharacterized protein</fullName>
    </submittedName>
</protein>
<gene>
    <name evidence="1" type="ORF">TNCV_1124071</name>
</gene>
<dbReference type="EMBL" id="BMAU01021301">
    <property type="protein sequence ID" value="GFY10885.1"/>
    <property type="molecule type" value="Genomic_DNA"/>
</dbReference>
<sequence>MTIVLGYRHHKWLLRKNVSKQSDVSKRLQLPLAIPIATSNFEAQFPHQREAHELCREHPSQTDIQESLQAKRTPKGFFTCRIIIRYGRCRFFASRKSTDLERG</sequence>
<dbReference type="AlphaFoldDB" id="A0A8X6SGA7"/>
<dbReference type="Proteomes" id="UP000887159">
    <property type="component" value="Unassembled WGS sequence"/>
</dbReference>
<proteinExistence type="predicted"/>
<evidence type="ECO:0000313" key="2">
    <source>
        <dbReference type="Proteomes" id="UP000887159"/>
    </source>
</evidence>
<organism evidence="1 2">
    <name type="scientific">Trichonephila clavipes</name>
    <name type="common">Golden silk orbweaver</name>
    <name type="synonym">Nephila clavipes</name>
    <dbReference type="NCBI Taxonomy" id="2585209"/>
    <lineage>
        <taxon>Eukaryota</taxon>
        <taxon>Metazoa</taxon>
        <taxon>Ecdysozoa</taxon>
        <taxon>Arthropoda</taxon>
        <taxon>Chelicerata</taxon>
        <taxon>Arachnida</taxon>
        <taxon>Araneae</taxon>
        <taxon>Araneomorphae</taxon>
        <taxon>Entelegynae</taxon>
        <taxon>Araneoidea</taxon>
        <taxon>Nephilidae</taxon>
        <taxon>Trichonephila</taxon>
    </lineage>
</organism>
<keyword evidence="2" id="KW-1185">Reference proteome</keyword>
<comment type="caution">
    <text evidence="1">The sequence shown here is derived from an EMBL/GenBank/DDBJ whole genome shotgun (WGS) entry which is preliminary data.</text>
</comment>
<name>A0A8X6SGA7_TRICX</name>
<reference evidence="1" key="1">
    <citation type="submission" date="2020-08" db="EMBL/GenBank/DDBJ databases">
        <title>Multicomponent nature underlies the extraordinary mechanical properties of spider dragline silk.</title>
        <authorList>
            <person name="Kono N."/>
            <person name="Nakamura H."/>
            <person name="Mori M."/>
            <person name="Yoshida Y."/>
            <person name="Ohtoshi R."/>
            <person name="Malay A.D."/>
            <person name="Moran D.A.P."/>
            <person name="Tomita M."/>
            <person name="Numata K."/>
            <person name="Arakawa K."/>
        </authorList>
    </citation>
    <scope>NUCLEOTIDE SEQUENCE</scope>
</reference>